<dbReference type="GeneID" id="90073764"/>
<feature type="transmembrane region" description="Helical" evidence="9">
    <location>
        <begin position="244"/>
        <end position="265"/>
    </location>
</feature>
<keyword evidence="5" id="KW-0813">Transport</keyword>
<feature type="transmembrane region" description="Helical" evidence="9">
    <location>
        <begin position="137"/>
        <end position="159"/>
    </location>
</feature>
<sequence>MSASSTTSAISSTITTAIASATATQSASGFVPSKSGNLAFTVLFGIILISHIVLGIYFKQRWFGSTISIGILLEMVGYGSRVALANNPTSQDMFLSQITCLTVAPCFIMAAYYYLLGKLVIIYGPRFSMLPPIYYSYLFVTCDIIALVIQSFGGVVSSSAATTDTQQQQLGTHIMVGGLVFQVVSMTAYLVFWLFFFYSVYFRSSKETSRSFNVGITNFFHTNYKDELFNPDYSRMRSRQYFKYFPLTVTIGIFAVYVRCIYRVIELSEGWSGYLITHEAFVFVFDGAMVLIATYILLPPFYPGYVFGKNTVIVVPKSLKIKKQDTTQDINLQNYSYYNSQSKDMLVKN</sequence>
<name>A0AAV5QMX8_9ASCO</name>
<evidence type="ECO:0000256" key="8">
    <source>
        <dbReference type="ARBA" id="ARBA00041117"/>
    </source>
</evidence>
<evidence type="ECO:0000256" key="6">
    <source>
        <dbReference type="ARBA" id="ARBA00023136"/>
    </source>
</evidence>
<dbReference type="InterPro" id="IPR007568">
    <property type="entry name" value="RTA1"/>
</dbReference>
<feature type="transmembrane region" description="Helical" evidence="9">
    <location>
        <begin position="179"/>
        <end position="201"/>
    </location>
</feature>
<organism evidence="10 11">
    <name type="scientific">Saccharomycopsis crataegensis</name>
    <dbReference type="NCBI Taxonomy" id="43959"/>
    <lineage>
        <taxon>Eukaryota</taxon>
        <taxon>Fungi</taxon>
        <taxon>Dikarya</taxon>
        <taxon>Ascomycota</taxon>
        <taxon>Saccharomycotina</taxon>
        <taxon>Saccharomycetes</taxon>
        <taxon>Saccharomycopsidaceae</taxon>
        <taxon>Saccharomycopsis</taxon>
    </lineage>
</organism>
<dbReference type="Proteomes" id="UP001360560">
    <property type="component" value="Unassembled WGS sequence"/>
</dbReference>
<dbReference type="PANTHER" id="PTHR31465:SF9">
    <property type="entry name" value="SPHINGOID LONG-CHAIN BASE TRANSPORTER RSB1"/>
    <property type="match status" value="1"/>
</dbReference>
<dbReference type="AlphaFoldDB" id="A0AAV5QMX8"/>
<evidence type="ECO:0000256" key="2">
    <source>
        <dbReference type="ARBA" id="ARBA00009969"/>
    </source>
</evidence>
<keyword evidence="11" id="KW-1185">Reference proteome</keyword>
<dbReference type="Pfam" id="PF04479">
    <property type="entry name" value="RTA1"/>
    <property type="match status" value="1"/>
</dbReference>
<feature type="transmembrane region" description="Helical" evidence="9">
    <location>
        <begin position="62"/>
        <end position="82"/>
    </location>
</feature>
<feature type="transmembrane region" description="Helical" evidence="9">
    <location>
        <begin position="36"/>
        <end position="57"/>
    </location>
</feature>
<protein>
    <recommendedName>
        <fullName evidence="8">Sphingoid long-chain base transporter RSB1</fullName>
    </recommendedName>
</protein>
<evidence type="ECO:0000256" key="4">
    <source>
        <dbReference type="ARBA" id="ARBA00022989"/>
    </source>
</evidence>
<dbReference type="GO" id="GO:0005886">
    <property type="term" value="C:plasma membrane"/>
    <property type="evidence" value="ECO:0007669"/>
    <property type="project" value="UniProtKB-SubCell"/>
</dbReference>
<comment type="subcellular location">
    <subcellularLocation>
        <location evidence="1">Cell membrane</location>
        <topology evidence="1">Multi-pass membrane protein</topology>
    </subcellularLocation>
</comment>
<evidence type="ECO:0000256" key="5">
    <source>
        <dbReference type="ARBA" id="ARBA00023055"/>
    </source>
</evidence>
<gene>
    <name evidence="10" type="ORF">DASC09_031140</name>
</gene>
<comment type="function">
    <text evidence="7">Catalyzes the ATP-dependent translocation of sphingoid long-chain bases (LCBs) from the cytoplasmic site toward the extracytoplasmic side of the membrane (flip-flop). Involved in the establishment of the functional lipid asymmetry of the plasma membrane. Regulates intracellular levels of LCBs, sphingolipid precursors that are growth inhibitory at increased levels.</text>
</comment>
<comment type="caution">
    <text evidence="10">The sequence shown here is derived from an EMBL/GenBank/DDBJ whole genome shotgun (WGS) entry which is preliminary data.</text>
</comment>
<evidence type="ECO:0000313" key="10">
    <source>
        <dbReference type="EMBL" id="GMM35789.1"/>
    </source>
</evidence>
<evidence type="ECO:0000256" key="9">
    <source>
        <dbReference type="SAM" id="Phobius"/>
    </source>
</evidence>
<feature type="transmembrane region" description="Helical" evidence="9">
    <location>
        <begin position="94"/>
        <end position="116"/>
    </location>
</feature>
<evidence type="ECO:0000313" key="11">
    <source>
        <dbReference type="Proteomes" id="UP001360560"/>
    </source>
</evidence>
<keyword evidence="3 9" id="KW-0812">Transmembrane</keyword>
<evidence type="ECO:0000256" key="1">
    <source>
        <dbReference type="ARBA" id="ARBA00004651"/>
    </source>
</evidence>
<comment type="similarity">
    <text evidence="2">Belongs to the lipid-translocating exporter (LTE) (TC 9.A.26.1) family.</text>
</comment>
<keyword evidence="5" id="KW-0445">Lipid transport</keyword>
<dbReference type="EMBL" id="BTFZ01000011">
    <property type="protein sequence ID" value="GMM35789.1"/>
    <property type="molecule type" value="Genomic_DNA"/>
</dbReference>
<dbReference type="GO" id="GO:0000324">
    <property type="term" value="C:fungal-type vacuole"/>
    <property type="evidence" value="ECO:0007669"/>
    <property type="project" value="TreeGrafter"/>
</dbReference>
<keyword evidence="4 9" id="KW-1133">Transmembrane helix</keyword>
<evidence type="ECO:0000256" key="7">
    <source>
        <dbReference type="ARBA" id="ARBA00037472"/>
    </source>
</evidence>
<keyword evidence="6 9" id="KW-0472">Membrane</keyword>
<proteinExistence type="inferred from homology"/>
<dbReference type="RefSeq" id="XP_064852785.1">
    <property type="nucleotide sequence ID" value="XM_064996713.1"/>
</dbReference>
<accession>A0AAV5QMX8</accession>
<dbReference type="GO" id="GO:0006869">
    <property type="term" value="P:lipid transport"/>
    <property type="evidence" value="ECO:0007669"/>
    <property type="project" value="UniProtKB-KW"/>
</dbReference>
<evidence type="ECO:0000256" key="3">
    <source>
        <dbReference type="ARBA" id="ARBA00022692"/>
    </source>
</evidence>
<dbReference type="PANTHER" id="PTHR31465">
    <property type="entry name" value="PROTEIN RTA1-RELATED"/>
    <property type="match status" value="1"/>
</dbReference>
<feature type="transmembrane region" description="Helical" evidence="9">
    <location>
        <begin position="280"/>
        <end position="298"/>
    </location>
</feature>
<reference evidence="10 11" key="1">
    <citation type="journal article" date="2023" name="Elife">
        <title>Identification of key yeast species and microbe-microbe interactions impacting larval growth of Drosophila in the wild.</title>
        <authorList>
            <person name="Mure A."/>
            <person name="Sugiura Y."/>
            <person name="Maeda R."/>
            <person name="Honda K."/>
            <person name="Sakurai N."/>
            <person name="Takahashi Y."/>
            <person name="Watada M."/>
            <person name="Katoh T."/>
            <person name="Gotoh A."/>
            <person name="Gotoh Y."/>
            <person name="Taniguchi I."/>
            <person name="Nakamura K."/>
            <person name="Hayashi T."/>
            <person name="Katayama T."/>
            <person name="Uemura T."/>
            <person name="Hattori Y."/>
        </authorList>
    </citation>
    <scope>NUCLEOTIDE SEQUENCE [LARGE SCALE GENOMIC DNA]</scope>
    <source>
        <strain evidence="10 11">SC-9</strain>
    </source>
</reference>